<reference evidence="1 3" key="1">
    <citation type="submission" date="2015-10" db="EMBL/GenBank/DDBJ databases">
        <title>Complete genome sequence of hyperthermophilic archaeon Pyrodictium delaneyi Su06.</title>
        <authorList>
            <person name="Jung J.-H."/>
            <person name="Lin J."/>
            <person name="Holden J.F."/>
            <person name="Park C.-S."/>
        </authorList>
    </citation>
    <scope>NUCLEOTIDE SEQUENCE [LARGE SCALE GENOMIC DNA]</scope>
    <source>
        <strain evidence="1 3">Su06</strain>
    </source>
</reference>
<evidence type="ECO:0000313" key="1">
    <source>
        <dbReference type="EMBL" id="ALL00246.1"/>
    </source>
</evidence>
<proteinExistence type="predicted"/>
<keyword evidence="4" id="KW-1185">Reference proteome</keyword>
<protein>
    <submittedName>
        <fullName evidence="1">Uncharacterized protein</fullName>
    </submittedName>
</protein>
<organism evidence="1 3">
    <name type="scientific">Pyrodictium delaneyi</name>
    <dbReference type="NCBI Taxonomy" id="1273541"/>
    <lineage>
        <taxon>Archaea</taxon>
        <taxon>Thermoproteota</taxon>
        <taxon>Thermoprotei</taxon>
        <taxon>Desulfurococcales</taxon>
        <taxon>Pyrodictiaceae</taxon>
        <taxon>Pyrodictium</taxon>
    </lineage>
</organism>
<dbReference type="STRING" id="1273541.Pyrde_0196"/>
<dbReference type="RefSeq" id="WP_055407452.1">
    <property type="nucleotide sequence ID" value="NZ_CP013011.1"/>
</dbReference>
<dbReference type="KEGG" id="pdl:Pyrde_0196"/>
<dbReference type="Proteomes" id="UP000196694">
    <property type="component" value="Unassembled WGS sequence"/>
</dbReference>
<sequence>MLLHYVVTPRPLDIGVPGQHTLPYGPPGMAEEQLVAATTAVPTRVPYAAGGDLAYGGRLHGLMAGGIFAGRIQLRDACLAEAGGLVLLSKCRKGTVMAELYYHDSDTLATIAYRLEHLLGARRETLEAIHGEAVFPVEAHTVEGTSTQHQANWIRMLLLLPPLVPPPIHPLATYTVEATGVEPCMDGRLFCRGSGCEAAVADVVVSTERLEAWLSELGARLVPLIARSRATGLPLYVHAPLFPNS</sequence>
<evidence type="ECO:0000313" key="3">
    <source>
        <dbReference type="Proteomes" id="UP000058613"/>
    </source>
</evidence>
<gene>
    <name evidence="2" type="ORF">Pdsh_07535</name>
    <name evidence="1" type="ORF">Pyrde_0196</name>
</gene>
<dbReference type="EMBL" id="CP013011">
    <property type="protein sequence ID" value="ALL00246.1"/>
    <property type="molecule type" value="Genomic_DNA"/>
</dbReference>
<dbReference type="EMBL" id="NCQP01000006">
    <property type="protein sequence ID" value="OWJ54327.1"/>
    <property type="molecule type" value="Genomic_DNA"/>
</dbReference>
<reference evidence="2 4" key="2">
    <citation type="submission" date="2017-05" db="EMBL/GenBank/DDBJ databases">
        <title>The draft genome of the hyperthermophilic archaeon 'Pyrodictium delaneyi strain Hulk', an iron and nitrate reducer, reveals the capacity for sulfate reduction.</title>
        <authorList>
            <person name="Demey L.M."/>
            <person name="Miller C."/>
            <person name="Manzella M."/>
            <person name="Reguera G."/>
            <person name="Kashefi K."/>
        </authorList>
    </citation>
    <scope>NUCLEOTIDE SEQUENCE [LARGE SCALE GENOMIC DNA]</scope>
    <source>
        <strain evidence="2 4">Hulk</strain>
    </source>
</reference>
<dbReference type="Proteomes" id="UP000058613">
    <property type="component" value="Chromosome"/>
</dbReference>
<accession>A0A0P0N1Z3</accession>
<evidence type="ECO:0000313" key="4">
    <source>
        <dbReference type="Proteomes" id="UP000196694"/>
    </source>
</evidence>
<evidence type="ECO:0000313" key="2">
    <source>
        <dbReference type="EMBL" id="OWJ54327.1"/>
    </source>
</evidence>
<dbReference type="AlphaFoldDB" id="A0A0P0N1Z3"/>
<dbReference type="GeneID" id="26098523"/>
<name>A0A0P0N1Z3_9CREN</name>